<keyword evidence="2" id="KW-0813">Transport</keyword>
<dbReference type="EMBL" id="JAUSUR010000005">
    <property type="protein sequence ID" value="MDQ0362079.1"/>
    <property type="molecule type" value="Genomic_DNA"/>
</dbReference>
<evidence type="ECO:0000256" key="6">
    <source>
        <dbReference type="ARBA" id="ARBA00022683"/>
    </source>
</evidence>
<dbReference type="InterPro" id="IPR036878">
    <property type="entry name" value="Glu_permease_IIB"/>
</dbReference>
<comment type="subcellular location">
    <subcellularLocation>
        <location evidence="1">Cell membrane</location>
        <topology evidence="1">Multi-pass membrane protein</topology>
    </subcellularLocation>
</comment>
<evidence type="ECO:0000313" key="16">
    <source>
        <dbReference type="Proteomes" id="UP001230220"/>
    </source>
</evidence>
<dbReference type="RefSeq" id="WP_307409366.1">
    <property type="nucleotide sequence ID" value="NZ_JAUSUR010000005.1"/>
</dbReference>
<dbReference type="InterPro" id="IPR050558">
    <property type="entry name" value="PTS_Sugar-Specific_Components"/>
</dbReference>
<keyword evidence="3" id="KW-1003">Cell membrane</keyword>
<comment type="caution">
    <text evidence="15">The sequence shown here is derived from an EMBL/GenBank/DDBJ whole genome shotgun (WGS) entry which is preliminary data.</text>
</comment>
<organism evidence="15 16">
    <name type="scientific">Breznakia pachnodae</name>
    <dbReference type="NCBI Taxonomy" id="265178"/>
    <lineage>
        <taxon>Bacteria</taxon>
        <taxon>Bacillati</taxon>
        <taxon>Bacillota</taxon>
        <taxon>Erysipelotrichia</taxon>
        <taxon>Erysipelotrichales</taxon>
        <taxon>Erysipelotrichaceae</taxon>
        <taxon>Breznakia</taxon>
    </lineage>
</organism>
<evidence type="ECO:0000256" key="4">
    <source>
        <dbReference type="ARBA" id="ARBA00022597"/>
    </source>
</evidence>
<feature type="transmembrane region" description="Helical" evidence="12">
    <location>
        <begin position="425"/>
        <end position="449"/>
    </location>
</feature>
<keyword evidence="4" id="KW-0762">Sugar transport</keyword>
<dbReference type="InterPro" id="IPR003352">
    <property type="entry name" value="PTS_EIIC"/>
</dbReference>
<evidence type="ECO:0000256" key="5">
    <source>
        <dbReference type="ARBA" id="ARBA00022679"/>
    </source>
</evidence>
<keyword evidence="5" id="KW-0808">Transferase</keyword>
<feature type="domain" description="PTS EIIB type-1" evidence="13">
    <location>
        <begin position="4"/>
        <end position="86"/>
    </location>
</feature>
<evidence type="ECO:0000256" key="3">
    <source>
        <dbReference type="ARBA" id="ARBA00022475"/>
    </source>
</evidence>
<evidence type="ECO:0000256" key="12">
    <source>
        <dbReference type="SAM" id="Phobius"/>
    </source>
</evidence>
<name>A0ABU0E5A5_9FIRM</name>
<feature type="transmembrane region" description="Helical" evidence="12">
    <location>
        <begin position="107"/>
        <end position="133"/>
    </location>
</feature>
<feature type="transmembrane region" description="Helical" evidence="12">
    <location>
        <begin position="384"/>
        <end position="405"/>
    </location>
</feature>
<keyword evidence="16" id="KW-1185">Reference proteome</keyword>
<keyword evidence="10 12" id="KW-0472">Membrane</keyword>
<feature type="transmembrane region" description="Helical" evidence="12">
    <location>
        <begin position="176"/>
        <end position="194"/>
    </location>
</feature>
<feature type="transmembrane region" description="Helical" evidence="12">
    <location>
        <begin position="200"/>
        <end position="227"/>
    </location>
</feature>
<dbReference type="PANTHER" id="PTHR30175:SF1">
    <property type="entry name" value="PTS SYSTEM ARBUTIN-, CELLOBIOSE-, AND SALICIN-SPECIFIC EIIBC COMPONENT-RELATED"/>
    <property type="match status" value="1"/>
</dbReference>
<sequence>MSVKENVKTIIDLVGGVDNINTISHCFTRLRFILVDRKKVNDEELAKADGVMGVIDVGGQLQVVIGNSVSKYYEAAIEMYPSKAGGEVEVENDNKEDMSFLDKITDIASAIFVPVVGVLAASGTLQGLISLFVTLEWLDPTSGTYMVLYAISNAIFYYFPIFLAYTAAKKFGGRPFYAMIIACVLLSPEVIAAVDAGEKLTLFALPLTLVNYSKSVFPIILSTYLAAKIEKIARKLIPDILKMIFVPLVVLLIVVPLALLIVGPVLTTVMSFITDGITSLYNMSPLVTGVLVGGIWQFLVLFGVSKAFASIFIANLATMGYCPLIAIVFFSSAMGQTGAVLGFGMRSKNKKINQVCVASGVSGFFGITEPALFGINVPARKPFLFGLAGGALGGLIASLMGAKGYTFGSGILGIPALIGPSGIDMGFYGAILGSVAALALSFALTYFFGWSEDIEKKLKV</sequence>
<keyword evidence="9 12" id="KW-1133">Transmembrane helix</keyword>
<dbReference type="PANTHER" id="PTHR30175">
    <property type="entry name" value="PHOSPHOTRANSFERASE SYSTEM TRANSPORT PROTEIN"/>
    <property type="match status" value="1"/>
</dbReference>
<dbReference type="InterPro" id="IPR013013">
    <property type="entry name" value="PTS_EIIC_1"/>
</dbReference>
<dbReference type="PROSITE" id="PS51103">
    <property type="entry name" value="PTS_EIIC_TYPE_1"/>
    <property type="match status" value="1"/>
</dbReference>
<keyword evidence="8" id="KW-0418">Kinase</keyword>
<feature type="transmembrane region" description="Helical" evidence="12">
    <location>
        <begin position="248"/>
        <end position="273"/>
    </location>
</feature>
<reference evidence="15 16" key="1">
    <citation type="submission" date="2023-07" db="EMBL/GenBank/DDBJ databases">
        <title>Genomic Encyclopedia of Type Strains, Phase IV (KMG-IV): sequencing the most valuable type-strain genomes for metagenomic binning, comparative biology and taxonomic classification.</title>
        <authorList>
            <person name="Goeker M."/>
        </authorList>
    </citation>
    <scope>NUCLEOTIDE SEQUENCE [LARGE SCALE GENOMIC DNA]</scope>
    <source>
        <strain evidence="15 16">DSM 16784</strain>
    </source>
</reference>
<feature type="transmembrane region" description="Helical" evidence="12">
    <location>
        <begin position="311"/>
        <end position="332"/>
    </location>
</feature>
<keyword evidence="7 12" id="KW-0812">Transmembrane</keyword>
<evidence type="ECO:0000256" key="9">
    <source>
        <dbReference type="ARBA" id="ARBA00022989"/>
    </source>
</evidence>
<dbReference type="InterPro" id="IPR018113">
    <property type="entry name" value="PTrfase_EIIB_Cys"/>
</dbReference>
<dbReference type="CDD" id="cd00212">
    <property type="entry name" value="PTS_IIB_glc"/>
    <property type="match status" value="1"/>
</dbReference>
<evidence type="ECO:0000256" key="11">
    <source>
        <dbReference type="PROSITE-ProRule" id="PRU00421"/>
    </source>
</evidence>
<protein>
    <submittedName>
        <fullName evidence="15">PTS system beta-glucosides-specific IIC component</fullName>
    </submittedName>
</protein>
<evidence type="ECO:0000256" key="1">
    <source>
        <dbReference type="ARBA" id="ARBA00004651"/>
    </source>
</evidence>
<dbReference type="Proteomes" id="UP001230220">
    <property type="component" value="Unassembled WGS sequence"/>
</dbReference>
<dbReference type="Pfam" id="PF02378">
    <property type="entry name" value="PTS_EIIC"/>
    <property type="match status" value="1"/>
</dbReference>
<evidence type="ECO:0000256" key="8">
    <source>
        <dbReference type="ARBA" id="ARBA00022777"/>
    </source>
</evidence>
<proteinExistence type="predicted"/>
<dbReference type="Pfam" id="PF00367">
    <property type="entry name" value="PTS_EIIB"/>
    <property type="match status" value="1"/>
</dbReference>
<evidence type="ECO:0000259" key="14">
    <source>
        <dbReference type="PROSITE" id="PS51103"/>
    </source>
</evidence>
<dbReference type="PROSITE" id="PS01035">
    <property type="entry name" value="PTS_EIIB_TYPE_1_CYS"/>
    <property type="match status" value="1"/>
</dbReference>
<evidence type="ECO:0000256" key="7">
    <source>
        <dbReference type="ARBA" id="ARBA00022692"/>
    </source>
</evidence>
<evidence type="ECO:0000313" key="15">
    <source>
        <dbReference type="EMBL" id="MDQ0362079.1"/>
    </source>
</evidence>
<evidence type="ECO:0000259" key="13">
    <source>
        <dbReference type="PROSITE" id="PS51098"/>
    </source>
</evidence>
<dbReference type="PROSITE" id="PS51098">
    <property type="entry name" value="PTS_EIIB_TYPE_1"/>
    <property type="match status" value="1"/>
</dbReference>
<feature type="transmembrane region" description="Helical" evidence="12">
    <location>
        <begin position="285"/>
        <end position="304"/>
    </location>
</feature>
<feature type="transmembrane region" description="Helical" evidence="12">
    <location>
        <begin position="352"/>
        <end position="372"/>
    </location>
</feature>
<dbReference type="SUPFAM" id="SSF55604">
    <property type="entry name" value="Glucose permease domain IIB"/>
    <property type="match status" value="1"/>
</dbReference>
<gene>
    <name evidence="15" type="ORF">J2S15_002832</name>
</gene>
<dbReference type="Gene3D" id="3.30.1360.60">
    <property type="entry name" value="Glucose permease domain IIB"/>
    <property type="match status" value="1"/>
</dbReference>
<evidence type="ECO:0000256" key="2">
    <source>
        <dbReference type="ARBA" id="ARBA00022448"/>
    </source>
</evidence>
<feature type="transmembrane region" description="Helical" evidence="12">
    <location>
        <begin position="145"/>
        <end position="164"/>
    </location>
</feature>
<evidence type="ECO:0000256" key="10">
    <source>
        <dbReference type="ARBA" id="ARBA00023136"/>
    </source>
</evidence>
<keyword evidence="6" id="KW-0598">Phosphotransferase system</keyword>
<feature type="domain" description="PTS EIIC type-1" evidence="14">
    <location>
        <begin position="106"/>
        <end position="460"/>
    </location>
</feature>
<dbReference type="InterPro" id="IPR001996">
    <property type="entry name" value="PTS_IIB_1"/>
</dbReference>
<accession>A0ABU0E5A5</accession>
<feature type="active site" description="Phosphocysteine intermediate; for EIIB activity" evidence="11">
    <location>
        <position position="26"/>
    </location>
</feature>